<dbReference type="EMBL" id="CAXKWB010000525">
    <property type="protein sequence ID" value="CAL4061096.1"/>
    <property type="molecule type" value="Genomic_DNA"/>
</dbReference>
<evidence type="ECO:0000313" key="1">
    <source>
        <dbReference type="EMBL" id="CAL4061096.1"/>
    </source>
</evidence>
<dbReference type="Proteomes" id="UP001497623">
    <property type="component" value="Unassembled WGS sequence"/>
</dbReference>
<proteinExistence type="predicted"/>
<comment type="caution">
    <text evidence="1">The sequence shown here is derived from an EMBL/GenBank/DDBJ whole genome shotgun (WGS) entry which is preliminary data.</text>
</comment>
<gene>
    <name evidence="1" type="ORF">MNOR_LOCUS1846</name>
</gene>
<keyword evidence="2" id="KW-1185">Reference proteome</keyword>
<sequence>MFPNGRSQRGVFPNGRSQRGLVGCKMLNRQCSISPEQQVKPECIHVFKNGLQDLKFLLNYLFTQNAFDRIEAKMHLLDVLGSKEAVNTSNIGYLTLKFLTWYEFTTEELIATCVQYGIFKPSHFCFCGYSPNGTTKAYRDDYEGMQALKFYFHDSCEFVTWLAESYKLPLTGDTVIDINYIKH</sequence>
<name>A0AAV2PN24_MEGNR</name>
<accession>A0AAV2PN24</accession>
<organism evidence="1 2">
    <name type="scientific">Meganyctiphanes norvegica</name>
    <name type="common">Northern krill</name>
    <name type="synonym">Thysanopoda norvegica</name>
    <dbReference type="NCBI Taxonomy" id="48144"/>
    <lineage>
        <taxon>Eukaryota</taxon>
        <taxon>Metazoa</taxon>
        <taxon>Ecdysozoa</taxon>
        <taxon>Arthropoda</taxon>
        <taxon>Crustacea</taxon>
        <taxon>Multicrustacea</taxon>
        <taxon>Malacostraca</taxon>
        <taxon>Eumalacostraca</taxon>
        <taxon>Eucarida</taxon>
        <taxon>Euphausiacea</taxon>
        <taxon>Euphausiidae</taxon>
        <taxon>Meganyctiphanes</taxon>
    </lineage>
</organism>
<dbReference type="AlphaFoldDB" id="A0AAV2PN24"/>
<reference evidence="1 2" key="1">
    <citation type="submission" date="2024-05" db="EMBL/GenBank/DDBJ databases">
        <authorList>
            <person name="Wallberg A."/>
        </authorList>
    </citation>
    <scope>NUCLEOTIDE SEQUENCE [LARGE SCALE GENOMIC DNA]</scope>
</reference>
<evidence type="ECO:0000313" key="2">
    <source>
        <dbReference type="Proteomes" id="UP001497623"/>
    </source>
</evidence>
<protein>
    <submittedName>
        <fullName evidence="1">Uncharacterized protein</fullName>
    </submittedName>
</protein>